<feature type="compositionally biased region" description="Low complexity" evidence="1">
    <location>
        <begin position="223"/>
        <end position="239"/>
    </location>
</feature>
<feature type="domain" description="DUF7053" evidence="2">
    <location>
        <begin position="4"/>
        <end position="208"/>
    </location>
</feature>
<proteinExistence type="predicted"/>
<feature type="compositionally biased region" description="Low complexity" evidence="1">
    <location>
        <begin position="52"/>
        <end position="61"/>
    </location>
</feature>
<feature type="compositionally biased region" description="Basic residues" evidence="1">
    <location>
        <begin position="252"/>
        <end position="261"/>
    </location>
</feature>
<accession>A0A6A6PZW1</accession>
<evidence type="ECO:0000313" key="4">
    <source>
        <dbReference type="Proteomes" id="UP000799767"/>
    </source>
</evidence>
<evidence type="ECO:0000313" key="3">
    <source>
        <dbReference type="EMBL" id="KAF2485748.1"/>
    </source>
</evidence>
<feature type="region of interest" description="Disordered" evidence="1">
    <location>
        <begin position="213"/>
        <end position="261"/>
    </location>
</feature>
<dbReference type="Proteomes" id="UP000799767">
    <property type="component" value="Unassembled WGS sequence"/>
</dbReference>
<dbReference type="EMBL" id="MU001633">
    <property type="protein sequence ID" value="KAF2485748.1"/>
    <property type="molecule type" value="Genomic_DNA"/>
</dbReference>
<evidence type="ECO:0000256" key="1">
    <source>
        <dbReference type="SAM" id="MobiDB-lite"/>
    </source>
</evidence>
<dbReference type="InterPro" id="IPR055481">
    <property type="entry name" value="DUF7053"/>
</dbReference>
<keyword evidence="4" id="KW-1185">Reference proteome</keyword>
<dbReference type="Pfam" id="PF23155">
    <property type="entry name" value="DUF7053"/>
    <property type="match status" value="1"/>
</dbReference>
<feature type="region of interest" description="Disordered" evidence="1">
    <location>
        <begin position="41"/>
        <end position="61"/>
    </location>
</feature>
<reference evidence="3" key="1">
    <citation type="journal article" date="2020" name="Stud. Mycol.">
        <title>101 Dothideomycetes genomes: a test case for predicting lifestyles and emergence of pathogens.</title>
        <authorList>
            <person name="Haridas S."/>
            <person name="Albert R."/>
            <person name="Binder M."/>
            <person name="Bloem J."/>
            <person name="Labutti K."/>
            <person name="Salamov A."/>
            <person name="Andreopoulos B."/>
            <person name="Baker S."/>
            <person name="Barry K."/>
            <person name="Bills G."/>
            <person name="Bluhm B."/>
            <person name="Cannon C."/>
            <person name="Castanera R."/>
            <person name="Culley D."/>
            <person name="Daum C."/>
            <person name="Ezra D."/>
            <person name="Gonzalez J."/>
            <person name="Henrissat B."/>
            <person name="Kuo A."/>
            <person name="Liang C."/>
            <person name="Lipzen A."/>
            <person name="Lutzoni F."/>
            <person name="Magnuson J."/>
            <person name="Mondo S."/>
            <person name="Nolan M."/>
            <person name="Ohm R."/>
            <person name="Pangilinan J."/>
            <person name="Park H.-J."/>
            <person name="Ramirez L."/>
            <person name="Alfaro M."/>
            <person name="Sun H."/>
            <person name="Tritt A."/>
            <person name="Yoshinaga Y."/>
            <person name="Zwiers L.-H."/>
            <person name="Turgeon B."/>
            <person name="Goodwin S."/>
            <person name="Spatafora J."/>
            <person name="Crous P."/>
            <person name="Grigoriev I."/>
        </authorList>
    </citation>
    <scope>NUCLEOTIDE SEQUENCE</scope>
    <source>
        <strain evidence="3">CBS 113389</strain>
    </source>
</reference>
<dbReference type="OrthoDB" id="3838383at2759"/>
<feature type="compositionally biased region" description="Basic and acidic residues" evidence="1">
    <location>
        <begin position="213"/>
        <end position="222"/>
    </location>
</feature>
<gene>
    <name evidence="3" type="ORF">BDY17DRAFT_294168</name>
</gene>
<organism evidence="3 4">
    <name type="scientific">Neohortaea acidophila</name>
    <dbReference type="NCBI Taxonomy" id="245834"/>
    <lineage>
        <taxon>Eukaryota</taxon>
        <taxon>Fungi</taxon>
        <taxon>Dikarya</taxon>
        <taxon>Ascomycota</taxon>
        <taxon>Pezizomycotina</taxon>
        <taxon>Dothideomycetes</taxon>
        <taxon>Dothideomycetidae</taxon>
        <taxon>Mycosphaerellales</taxon>
        <taxon>Teratosphaeriaceae</taxon>
        <taxon>Neohortaea</taxon>
    </lineage>
</organism>
<dbReference type="RefSeq" id="XP_033592317.1">
    <property type="nucleotide sequence ID" value="XM_033733099.1"/>
</dbReference>
<name>A0A6A6PZW1_9PEZI</name>
<dbReference type="AlphaFoldDB" id="A0A6A6PZW1"/>
<dbReference type="GeneID" id="54474101"/>
<sequence length="261" mass="29025">MFETNFNYSTATPLPPNLNIAKAVQLLHDFEFVMKLSPDCHSTKPIPPPKVNKPTPNTTGPNAQQMTYFEVEDDLPFMPKRLWSGGVRYTADFLPTPEGCDITVHAPGGFTSTNHWRLLREVAPTGAAIRDHVDDTDHLPTLSEDQLHVAFERLGTKDLLHADTESSGAGWYVEIVSDARCPRTFVSIIKGFLKNSHAQLEHAFIDHLKVEAEEERKQEAAKPAKPADTAPADAATRPPMQQRPSMGPKRPTLSRRRSSVL</sequence>
<evidence type="ECO:0000259" key="2">
    <source>
        <dbReference type="Pfam" id="PF23155"/>
    </source>
</evidence>
<dbReference type="PANTHER" id="PTHR38117">
    <property type="entry name" value="NACHT AND WD40 DOMAIN PROTEIN"/>
    <property type="match status" value="1"/>
</dbReference>
<protein>
    <recommendedName>
        <fullName evidence="2">DUF7053 domain-containing protein</fullName>
    </recommendedName>
</protein>
<dbReference type="PANTHER" id="PTHR38117:SF1">
    <property type="entry name" value="DUF3074 DOMAIN-CONTAINING PROTEIN"/>
    <property type="match status" value="1"/>
</dbReference>